<dbReference type="OrthoDB" id="1840940at2759"/>
<dbReference type="Pfam" id="PF02519">
    <property type="entry name" value="Auxin_inducible"/>
    <property type="match status" value="1"/>
</dbReference>
<accession>A0A833QA58</accession>
<comment type="similarity">
    <text evidence="1">Belongs to the ARG7 family.</text>
</comment>
<sequence>MQKKLFSGKFFQRMWRKLGQELGATSSTVTYQNIDNNKKAGSAPIPKDVPKGHMVVYVGEQLTRYVIKISFLEHPLFQELLELAHKEYGFSGPSGLCIPCDEDVFLGVICYLDRQQEQLLLGCCQL</sequence>
<proteinExistence type="inferred from homology"/>
<evidence type="ECO:0000313" key="2">
    <source>
        <dbReference type="EMBL" id="KAF3322255.1"/>
    </source>
</evidence>
<organism evidence="2 3">
    <name type="scientific">Carex littledalei</name>
    <dbReference type="NCBI Taxonomy" id="544730"/>
    <lineage>
        <taxon>Eukaryota</taxon>
        <taxon>Viridiplantae</taxon>
        <taxon>Streptophyta</taxon>
        <taxon>Embryophyta</taxon>
        <taxon>Tracheophyta</taxon>
        <taxon>Spermatophyta</taxon>
        <taxon>Magnoliopsida</taxon>
        <taxon>Liliopsida</taxon>
        <taxon>Poales</taxon>
        <taxon>Cyperaceae</taxon>
        <taxon>Cyperoideae</taxon>
        <taxon>Cariceae</taxon>
        <taxon>Carex</taxon>
        <taxon>Carex subgen. Euthyceras</taxon>
    </lineage>
</organism>
<protein>
    <submittedName>
        <fullName evidence="2">Auxin-induced protein X10A-like protein</fullName>
    </submittedName>
</protein>
<gene>
    <name evidence="2" type="ORF">FCM35_KLT13396</name>
</gene>
<comment type="caution">
    <text evidence="2">The sequence shown here is derived from an EMBL/GenBank/DDBJ whole genome shotgun (WGS) entry which is preliminary data.</text>
</comment>
<dbReference type="Proteomes" id="UP000623129">
    <property type="component" value="Unassembled WGS sequence"/>
</dbReference>
<dbReference type="PANTHER" id="PTHR31374:SF9">
    <property type="entry name" value="AUXIN-RESPONSIVE FAMILY PROTEIN"/>
    <property type="match status" value="1"/>
</dbReference>
<reference evidence="2" key="1">
    <citation type="submission" date="2020-01" db="EMBL/GenBank/DDBJ databases">
        <title>Genome sequence of Kobresia littledalei, the first chromosome-level genome in the family Cyperaceae.</title>
        <authorList>
            <person name="Qu G."/>
        </authorList>
    </citation>
    <scope>NUCLEOTIDE SEQUENCE</scope>
    <source>
        <strain evidence="2">C.B.Clarke</strain>
        <tissue evidence="2">Leaf</tissue>
    </source>
</reference>
<evidence type="ECO:0000256" key="1">
    <source>
        <dbReference type="ARBA" id="ARBA00006974"/>
    </source>
</evidence>
<name>A0A833QA58_9POAL</name>
<dbReference type="GO" id="GO:0009733">
    <property type="term" value="P:response to auxin"/>
    <property type="evidence" value="ECO:0007669"/>
    <property type="project" value="InterPro"/>
</dbReference>
<dbReference type="AlphaFoldDB" id="A0A833QA58"/>
<evidence type="ECO:0000313" key="3">
    <source>
        <dbReference type="Proteomes" id="UP000623129"/>
    </source>
</evidence>
<dbReference type="EMBL" id="SWLB01000025">
    <property type="protein sequence ID" value="KAF3322255.1"/>
    <property type="molecule type" value="Genomic_DNA"/>
</dbReference>
<dbReference type="InterPro" id="IPR003676">
    <property type="entry name" value="SAUR_fam"/>
</dbReference>
<dbReference type="PANTHER" id="PTHR31374">
    <property type="entry name" value="AUXIN-INDUCED PROTEIN-LIKE-RELATED"/>
    <property type="match status" value="1"/>
</dbReference>
<keyword evidence="3" id="KW-1185">Reference proteome</keyword>